<organism evidence="1 2">
    <name type="scientific">Gossypium gossypioides</name>
    <name type="common">Mexican cotton</name>
    <name type="synonym">Selera gossypioides</name>
    <dbReference type="NCBI Taxonomy" id="34282"/>
    <lineage>
        <taxon>Eukaryota</taxon>
        <taxon>Viridiplantae</taxon>
        <taxon>Streptophyta</taxon>
        <taxon>Embryophyta</taxon>
        <taxon>Tracheophyta</taxon>
        <taxon>Spermatophyta</taxon>
        <taxon>Magnoliopsida</taxon>
        <taxon>eudicotyledons</taxon>
        <taxon>Gunneridae</taxon>
        <taxon>Pentapetalae</taxon>
        <taxon>rosids</taxon>
        <taxon>malvids</taxon>
        <taxon>Malvales</taxon>
        <taxon>Malvaceae</taxon>
        <taxon>Malvoideae</taxon>
        <taxon>Gossypium</taxon>
    </lineage>
</organism>
<evidence type="ECO:0000313" key="1">
    <source>
        <dbReference type="EMBL" id="MBA0748782.1"/>
    </source>
</evidence>
<evidence type="ECO:0000313" key="2">
    <source>
        <dbReference type="Proteomes" id="UP000593579"/>
    </source>
</evidence>
<gene>
    <name evidence="1" type="ORF">Gogos_002771</name>
</gene>
<accession>A0A7J9CJT9</accession>
<proteinExistence type="predicted"/>
<reference evidence="1 2" key="1">
    <citation type="journal article" date="2019" name="Genome Biol. Evol.">
        <title>Insights into the evolution of the New World diploid cottons (Gossypium, subgenus Houzingenia) based on genome sequencing.</title>
        <authorList>
            <person name="Grover C.E."/>
            <person name="Arick M.A. 2nd"/>
            <person name="Thrash A."/>
            <person name="Conover J.L."/>
            <person name="Sanders W.S."/>
            <person name="Peterson D.G."/>
            <person name="Frelichowski J.E."/>
            <person name="Scheffler J.A."/>
            <person name="Scheffler B.E."/>
            <person name="Wendel J.F."/>
        </authorList>
    </citation>
    <scope>NUCLEOTIDE SEQUENCE [LARGE SCALE GENOMIC DNA]</scope>
    <source>
        <strain evidence="1">5</strain>
        <tissue evidence="1">Leaf</tissue>
    </source>
</reference>
<keyword evidence="2" id="KW-1185">Reference proteome</keyword>
<dbReference type="AlphaFoldDB" id="A0A7J9CJT9"/>
<comment type="caution">
    <text evidence="1">The sequence shown here is derived from an EMBL/GenBank/DDBJ whole genome shotgun (WGS) entry which is preliminary data.</text>
</comment>
<dbReference type="Proteomes" id="UP000593579">
    <property type="component" value="Unassembled WGS sequence"/>
</dbReference>
<protein>
    <submittedName>
        <fullName evidence="1">Uncharacterized protein</fullName>
    </submittedName>
</protein>
<dbReference type="EMBL" id="JABEZY010000011">
    <property type="protein sequence ID" value="MBA0748782.1"/>
    <property type="molecule type" value="Genomic_DNA"/>
</dbReference>
<name>A0A7J9CJT9_GOSGO</name>
<sequence>MGSTHRVGAIVTIFWHAYSKQGVGLRVLSESFGSCCS</sequence>